<evidence type="ECO:0000256" key="5">
    <source>
        <dbReference type="SAM" id="Phobius"/>
    </source>
</evidence>
<evidence type="ECO:0000313" key="6">
    <source>
        <dbReference type="EMBL" id="RKO93903.1"/>
    </source>
</evidence>
<reference evidence="7" key="1">
    <citation type="journal article" date="2018" name="Nat. Microbiol.">
        <title>Leveraging single-cell genomics to expand the fungal tree of life.</title>
        <authorList>
            <person name="Ahrendt S.R."/>
            <person name="Quandt C.A."/>
            <person name="Ciobanu D."/>
            <person name="Clum A."/>
            <person name="Salamov A."/>
            <person name="Andreopoulos B."/>
            <person name="Cheng J.F."/>
            <person name="Woyke T."/>
            <person name="Pelin A."/>
            <person name="Henrissat B."/>
            <person name="Reynolds N.K."/>
            <person name="Benny G.L."/>
            <person name="Smith M.E."/>
            <person name="James T.Y."/>
            <person name="Grigoriev I.V."/>
        </authorList>
    </citation>
    <scope>NUCLEOTIDE SEQUENCE [LARGE SCALE GENOMIC DNA]</scope>
</reference>
<proteinExistence type="predicted"/>
<sequence length="288" mass="32426">GAFALFATLASARLISLHLANYSQPATQKPITRVLLMVPIYSLSSWVAFKYYSAAVYLNVVRDCCKPVSGANPDWSPFLTTLHPGTRMRLAPPLCCISHDPFNRHFLSFCKLGITQYVIIRTSTTIAAVAMEYLGVYCHGSMSPHHGHFWLTVLNAGSVGVAMFSLATFYLTVRKVPSFSRRNPVLQFLSVKFVIFFGFWQGVVIKLLVYFEHLRPSPSWSYGQMAIATTSFLTCIEMAIASVLHIWAFSYTEYVMEDGGSMTFFEAAWDSFFFLDIFFDVLVVGRFL</sequence>
<evidence type="ECO:0000313" key="7">
    <source>
        <dbReference type="Proteomes" id="UP000269721"/>
    </source>
</evidence>
<dbReference type="OrthoDB" id="5348404at2759"/>
<feature type="non-terminal residue" evidence="6">
    <location>
        <position position="288"/>
    </location>
</feature>
<protein>
    <submittedName>
        <fullName evidence="6">Organic solute transporter Ostalpha-domain-containing protein</fullName>
    </submittedName>
</protein>
<gene>
    <name evidence="6" type="ORF">BDK51DRAFT_12898</name>
</gene>
<dbReference type="EMBL" id="KZ994077">
    <property type="protein sequence ID" value="RKO93903.1"/>
    <property type="molecule type" value="Genomic_DNA"/>
</dbReference>
<dbReference type="GO" id="GO:0016020">
    <property type="term" value="C:membrane"/>
    <property type="evidence" value="ECO:0007669"/>
    <property type="project" value="UniProtKB-SubCell"/>
</dbReference>
<dbReference type="SMART" id="SM01417">
    <property type="entry name" value="Solute_trans_a"/>
    <property type="match status" value="1"/>
</dbReference>
<evidence type="ECO:0000256" key="1">
    <source>
        <dbReference type="ARBA" id="ARBA00004141"/>
    </source>
</evidence>
<dbReference type="Proteomes" id="UP000269721">
    <property type="component" value="Unassembled WGS sequence"/>
</dbReference>
<evidence type="ECO:0000256" key="2">
    <source>
        <dbReference type="ARBA" id="ARBA00022692"/>
    </source>
</evidence>
<feature type="non-terminal residue" evidence="6">
    <location>
        <position position="1"/>
    </location>
</feature>
<keyword evidence="4 5" id="KW-0472">Membrane</keyword>
<accession>A0A4P9WP63</accession>
<comment type="subcellular location">
    <subcellularLocation>
        <location evidence="1">Membrane</location>
        <topology evidence="1">Multi-pass membrane protein</topology>
    </subcellularLocation>
</comment>
<dbReference type="InterPro" id="IPR005178">
    <property type="entry name" value="Ostalpha/TMEM184C"/>
</dbReference>
<name>A0A4P9WP63_9FUNG</name>
<organism evidence="6 7">
    <name type="scientific">Blyttiomyces helicus</name>
    <dbReference type="NCBI Taxonomy" id="388810"/>
    <lineage>
        <taxon>Eukaryota</taxon>
        <taxon>Fungi</taxon>
        <taxon>Fungi incertae sedis</taxon>
        <taxon>Chytridiomycota</taxon>
        <taxon>Chytridiomycota incertae sedis</taxon>
        <taxon>Chytridiomycetes</taxon>
        <taxon>Chytridiomycetes incertae sedis</taxon>
        <taxon>Blyttiomyces</taxon>
    </lineage>
</organism>
<keyword evidence="7" id="KW-1185">Reference proteome</keyword>
<keyword evidence="2 5" id="KW-0812">Transmembrane</keyword>
<feature type="transmembrane region" description="Helical" evidence="5">
    <location>
        <begin position="30"/>
        <end position="49"/>
    </location>
</feature>
<feature type="transmembrane region" description="Helical" evidence="5">
    <location>
        <begin position="149"/>
        <end position="173"/>
    </location>
</feature>
<dbReference type="AlphaFoldDB" id="A0A4P9WP63"/>
<feature type="transmembrane region" description="Helical" evidence="5">
    <location>
        <begin position="223"/>
        <end position="247"/>
    </location>
</feature>
<dbReference type="PANTHER" id="PTHR23423">
    <property type="entry name" value="ORGANIC SOLUTE TRANSPORTER-RELATED"/>
    <property type="match status" value="1"/>
</dbReference>
<dbReference type="Pfam" id="PF03619">
    <property type="entry name" value="Solute_trans_a"/>
    <property type="match status" value="1"/>
</dbReference>
<evidence type="ECO:0000256" key="3">
    <source>
        <dbReference type="ARBA" id="ARBA00022989"/>
    </source>
</evidence>
<feature type="transmembrane region" description="Helical" evidence="5">
    <location>
        <begin position="193"/>
        <end position="211"/>
    </location>
</feature>
<evidence type="ECO:0000256" key="4">
    <source>
        <dbReference type="ARBA" id="ARBA00023136"/>
    </source>
</evidence>
<keyword evidence="3 5" id="KW-1133">Transmembrane helix</keyword>